<feature type="compositionally biased region" description="Basic and acidic residues" evidence="1">
    <location>
        <begin position="308"/>
        <end position="320"/>
    </location>
</feature>
<evidence type="ECO:0000313" key="3">
    <source>
        <dbReference type="Proteomes" id="UP001295740"/>
    </source>
</evidence>
<feature type="compositionally biased region" description="Low complexity" evidence="1">
    <location>
        <begin position="1162"/>
        <end position="1189"/>
    </location>
</feature>
<feature type="region of interest" description="Disordered" evidence="1">
    <location>
        <begin position="141"/>
        <end position="242"/>
    </location>
</feature>
<feature type="compositionally biased region" description="Basic residues" evidence="1">
    <location>
        <begin position="1030"/>
        <end position="1045"/>
    </location>
</feature>
<feature type="compositionally biased region" description="Polar residues" evidence="1">
    <location>
        <begin position="172"/>
        <end position="200"/>
    </location>
</feature>
<feature type="compositionally biased region" description="Polar residues" evidence="1">
    <location>
        <begin position="350"/>
        <end position="367"/>
    </location>
</feature>
<dbReference type="AlphaFoldDB" id="A0AAI8VAI0"/>
<feature type="region of interest" description="Disordered" evidence="1">
    <location>
        <begin position="97"/>
        <end position="120"/>
    </location>
</feature>
<feature type="region of interest" description="Disordered" evidence="1">
    <location>
        <begin position="395"/>
        <end position="463"/>
    </location>
</feature>
<feature type="region of interest" description="Disordered" evidence="1">
    <location>
        <begin position="667"/>
        <end position="802"/>
    </location>
</feature>
<feature type="compositionally biased region" description="Low complexity" evidence="1">
    <location>
        <begin position="432"/>
        <end position="441"/>
    </location>
</feature>
<feature type="compositionally biased region" description="Basic and acidic residues" evidence="1">
    <location>
        <begin position="1111"/>
        <end position="1123"/>
    </location>
</feature>
<evidence type="ECO:0000313" key="2">
    <source>
        <dbReference type="EMBL" id="CAJ2500816.1"/>
    </source>
</evidence>
<gene>
    <name evidence="2" type="ORF">KHLLAP_LOCUS1284</name>
</gene>
<protein>
    <submittedName>
        <fullName evidence="2">Uu.00g036690.m01.CDS01</fullName>
    </submittedName>
</protein>
<feature type="compositionally biased region" description="Low complexity" evidence="1">
    <location>
        <begin position="767"/>
        <end position="780"/>
    </location>
</feature>
<feature type="compositionally biased region" description="Basic and acidic residues" evidence="1">
    <location>
        <begin position="756"/>
        <end position="765"/>
    </location>
</feature>
<feature type="region of interest" description="Disordered" evidence="1">
    <location>
        <begin position="296"/>
        <end position="375"/>
    </location>
</feature>
<comment type="caution">
    <text evidence="2">The sequence shown here is derived from an EMBL/GenBank/DDBJ whole genome shotgun (WGS) entry which is preliminary data.</text>
</comment>
<feature type="region of interest" description="Disordered" evidence="1">
    <location>
        <begin position="607"/>
        <end position="648"/>
    </location>
</feature>
<name>A0AAI8VAI0_9PEZI</name>
<organism evidence="2 3">
    <name type="scientific">Anthostomella pinea</name>
    <dbReference type="NCBI Taxonomy" id="933095"/>
    <lineage>
        <taxon>Eukaryota</taxon>
        <taxon>Fungi</taxon>
        <taxon>Dikarya</taxon>
        <taxon>Ascomycota</taxon>
        <taxon>Pezizomycotina</taxon>
        <taxon>Sordariomycetes</taxon>
        <taxon>Xylariomycetidae</taxon>
        <taxon>Xylariales</taxon>
        <taxon>Xylariaceae</taxon>
        <taxon>Anthostomella</taxon>
    </lineage>
</organism>
<feature type="compositionally biased region" description="Acidic residues" evidence="1">
    <location>
        <begin position="397"/>
        <end position="410"/>
    </location>
</feature>
<feature type="region of interest" description="Disordered" evidence="1">
    <location>
        <begin position="481"/>
        <end position="532"/>
    </location>
</feature>
<evidence type="ECO:0000256" key="1">
    <source>
        <dbReference type="SAM" id="MobiDB-lite"/>
    </source>
</evidence>
<feature type="compositionally biased region" description="Polar residues" evidence="1">
    <location>
        <begin position="38"/>
        <end position="60"/>
    </location>
</feature>
<dbReference type="EMBL" id="CAUWAG010000003">
    <property type="protein sequence ID" value="CAJ2500816.1"/>
    <property type="molecule type" value="Genomic_DNA"/>
</dbReference>
<feature type="compositionally biased region" description="Basic and acidic residues" evidence="1">
    <location>
        <begin position="667"/>
        <end position="678"/>
    </location>
</feature>
<feature type="compositionally biased region" description="Polar residues" evidence="1">
    <location>
        <begin position="698"/>
        <end position="743"/>
    </location>
</feature>
<feature type="compositionally biased region" description="Low complexity" evidence="1">
    <location>
        <begin position="210"/>
        <end position="221"/>
    </location>
</feature>
<feature type="compositionally biased region" description="Low complexity" evidence="1">
    <location>
        <begin position="454"/>
        <end position="463"/>
    </location>
</feature>
<feature type="compositionally biased region" description="Low complexity" evidence="1">
    <location>
        <begin position="1001"/>
        <end position="1015"/>
    </location>
</feature>
<accession>A0AAI8VAI0</accession>
<feature type="compositionally biased region" description="Low complexity" evidence="1">
    <location>
        <begin position="97"/>
        <end position="107"/>
    </location>
</feature>
<dbReference type="Proteomes" id="UP001295740">
    <property type="component" value="Unassembled WGS sequence"/>
</dbReference>
<proteinExistence type="predicted"/>
<reference evidence="2" key="1">
    <citation type="submission" date="2023-10" db="EMBL/GenBank/DDBJ databases">
        <authorList>
            <person name="Hackl T."/>
        </authorList>
    </citation>
    <scope>NUCLEOTIDE SEQUENCE</scope>
</reference>
<feature type="region of interest" description="Disordered" evidence="1">
    <location>
        <begin position="994"/>
        <end position="1189"/>
    </location>
</feature>
<feature type="region of interest" description="Disordered" evidence="1">
    <location>
        <begin position="844"/>
        <end position="874"/>
    </location>
</feature>
<keyword evidence="3" id="KW-1185">Reference proteome</keyword>
<feature type="region of interest" description="Disordered" evidence="1">
    <location>
        <begin position="1"/>
        <end position="84"/>
    </location>
</feature>
<sequence length="1189" mass="127096">MSAKAPEQRSLPAVKRPSGIGSRSGPAIKERPSAALTPATQSSSVLEQVRLQASSHSSPGSYRARVDARAPATQPATYPSSKMGKVKVMTDTPKSATHATACGAGAHNGLRDPYEVPSDSEMNRLPVRKLEAKLTTFGLASSAKNPRASSRPVKLTSRSDGSGRKDSLHTGAGTNFRTPTTPSKSRSGSGMLHTYQSQPLTPLPIPANADIISVDSSSSGHDPSRIPLPVSQPALTPRRRSVSRIPPDAKIISLGGSSGDEVSGLATNGVTSHSCASSQRTPVEIPANANVIYLTDSSSQDDGESFDGDEKYNSSKDPQRELGYPKQKEVGCSIGGTRIQKTSRPKTRGHSTPASAINHVKSITTTKSAKKEADRPLPKSFFADFTHSVDAYHPALDNDEQSTDDTDVDDQPPRRGTQRNTLHSTRPGLAQNPRSSSNPRSTPAFSPIDTITPRVRSQVSSSRAVRLGLGYSKRFRDAFSEASSNSDSSDCDDGANADAASSPTPPNQDGDAVSDENDNEGHHITAFPKGSPKRKPWWNPWGWARKFPGIDFELQGHDVWFRGGPFKGYVITGPNEGNFRPGYQAPNDEVLAQAEKTAILQATHALSNVSSEEQDPDSRHLELRNNSSKSPSDSDEGASFHTAPTAETVGHWTPKLALSLVARAKATERVERRDRTAHLDQYQTPARLPDGLAPAPSPSNTFSPPSADSEATSTLIARQWTTNWESSPPSNQELGALMSSSPAGRSARVASPAHVANKDTNHEGDASEISSSEPSSGIPAFLPRKTAQTPIPAPPKPGHPSAMYILNGIAERRVTGSTTEPFEAPLASHEPTGVKPLNTHSGLVPLTDDQRSGPTRNIAHTKRVKPSSKGNKEKSDVINIAVELPALTAEQRASYRVLGPETDPSEFPRPLKTFEEMSDAADRVNGPCHGPYEEALDFVLHESSHWLNTITPVGPGSESTLANGASGLAPNRRLVSTTPVPLPPFFASQVLANTGAEQHNPPRSSTTSTPVHPTVTPAPPIASVVDVAPKGKKSKGARKRERGVKHASPYPLSAPSRVIPVPVEANHATVVPKGRNRKRPGMDDTVSAAEDPVANEGRKRQKQKSTTNSTDRSEDKNSDEKAKGGKKRVRWPAWGRHREFRSKQQQAGVARAYLRQDVPPMSLSFSSKGASSSLMTPPTTSRPTSPESK</sequence>